<dbReference type="GO" id="GO:0004668">
    <property type="term" value="F:protein-arginine deiminase activity"/>
    <property type="evidence" value="ECO:0007669"/>
    <property type="project" value="InterPro"/>
</dbReference>
<dbReference type="GO" id="GO:0009446">
    <property type="term" value="P:putrescine biosynthetic process"/>
    <property type="evidence" value="ECO:0007669"/>
    <property type="project" value="InterPro"/>
</dbReference>
<proteinExistence type="predicted"/>
<dbReference type="InterPro" id="IPR007466">
    <property type="entry name" value="Peptidyl-Arg-deiminase_porph"/>
</dbReference>
<dbReference type="GO" id="GO:0047632">
    <property type="term" value="F:agmatine deiminase activity"/>
    <property type="evidence" value="ECO:0007669"/>
    <property type="project" value="TreeGrafter"/>
</dbReference>
<dbReference type="PANTHER" id="PTHR31377">
    <property type="entry name" value="AGMATINE DEIMINASE-RELATED"/>
    <property type="match status" value="1"/>
</dbReference>
<keyword evidence="1" id="KW-0378">Hydrolase</keyword>
<dbReference type="Gene3D" id="3.75.10.10">
    <property type="entry name" value="L-arginine/glycine Amidinotransferase, Chain A"/>
    <property type="match status" value="1"/>
</dbReference>
<dbReference type="Proteomes" id="UP000706891">
    <property type="component" value="Unassembled WGS sequence"/>
</dbReference>
<organism evidence="2 3">
    <name type="scientific">Marseilla massiliensis</name>
    <dbReference type="NCBI Taxonomy" id="1841864"/>
    <lineage>
        <taxon>Bacteria</taxon>
        <taxon>Pseudomonadati</taxon>
        <taxon>Bacteroidota</taxon>
        <taxon>Bacteroidia</taxon>
        <taxon>Bacteroidales</taxon>
        <taxon>Prevotellaceae</taxon>
        <taxon>Marseilla</taxon>
    </lineage>
</organism>
<sequence length="288" mass="33460">MIKDQDTNIVYLSEWLSDKNEGYPGLFKRLTTLLNKLGIKWDVLKHTNDYWARDYMPIQVSKDDFLKFKYRPDYLYKVEGREQYITDCSDACAELGIKYRESDIIIDGGNIVWCGEYAIITDKVFEENDIPKNDDKLSADIEKALGHKVIFIPWVRHAEPHEEGKDVFGHADGFIKYCGNNKILMSNHREAYPEEADAIRQVLENHGFEVTEMLYNVPDPNKDLNWAYINFLQVGLEIIMPCFGIDEDKQAERYVTEAFPECNVHTIRMKSVAFKGGALHCLTWNIVR</sequence>
<evidence type="ECO:0000313" key="2">
    <source>
        <dbReference type="EMBL" id="MBM6672728.1"/>
    </source>
</evidence>
<gene>
    <name evidence="2" type="ORF">H6A34_02370</name>
</gene>
<evidence type="ECO:0000256" key="1">
    <source>
        <dbReference type="ARBA" id="ARBA00022801"/>
    </source>
</evidence>
<keyword evidence="3" id="KW-1185">Reference proteome</keyword>
<dbReference type="PANTHER" id="PTHR31377:SF0">
    <property type="entry name" value="AGMATINE DEIMINASE-RELATED"/>
    <property type="match status" value="1"/>
</dbReference>
<protein>
    <submittedName>
        <fullName evidence="2">Agmatine deiminase family protein</fullName>
    </submittedName>
</protein>
<name>A0A938WR86_9BACT</name>
<dbReference type="Pfam" id="PF04371">
    <property type="entry name" value="PAD_porph"/>
    <property type="match status" value="1"/>
</dbReference>
<reference evidence="2" key="1">
    <citation type="submission" date="2020-08" db="EMBL/GenBank/DDBJ databases">
        <authorList>
            <person name="Cejkova D."/>
            <person name="Kubasova T."/>
            <person name="Jahodarova E."/>
            <person name="Rychlik I."/>
        </authorList>
    </citation>
    <scope>NUCLEOTIDE SEQUENCE</scope>
    <source>
        <strain evidence="2">An824</strain>
    </source>
</reference>
<comment type="caution">
    <text evidence="2">The sequence shown here is derived from an EMBL/GenBank/DDBJ whole genome shotgun (WGS) entry which is preliminary data.</text>
</comment>
<dbReference type="AlphaFoldDB" id="A0A938WR86"/>
<dbReference type="RefSeq" id="WP_021948285.1">
    <property type="nucleotide sequence ID" value="NZ_JACJJG010000005.1"/>
</dbReference>
<dbReference type="SUPFAM" id="SSF55909">
    <property type="entry name" value="Pentein"/>
    <property type="match status" value="1"/>
</dbReference>
<evidence type="ECO:0000313" key="3">
    <source>
        <dbReference type="Proteomes" id="UP000706891"/>
    </source>
</evidence>
<dbReference type="EMBL" id="JACJJG010000005">
    <property type="protein sequence ID" value="MBM6672728.1"/>
    <property type="molecule type" value="Genomic_DNA"/>
</dbReference>
<accession>A0A938WR86</accession>
<reference evidence="2" key="2">
    <citation type="journal article" date="2021" name="Sci. Rep.">
        <title>The distribution of antibiotic resistance genes in chicken gut microbiota commensals.</title>
        <authorList>
            <person name="Juricova H."/>
            <person name="Matiasovicova J."/>
            <person name="Kubasova T."/>
            <person name="Cejkova D."/>
            <person name="Rychlik I."/>
        </authorList>
    </citation>
    <scope>NUCLEOTIDE SEQUENCE</scope>
    <source>
        <strain evidence="2">An824</strain>
    </source>
</reference>